<feature type="region of interest" description="Disordered" evidence="1">
    <location>
        <begin position="138"/>
        <end position="285"/>
    </location>
</feature>
<dbReference type="EMBL" id="NHYE01004351">
    <property type="protein sequence ID" value="PPQ85083.1"/>
    <property type="molecule type" value="Genomic_DNA"/>
</dbReference>
<feature type="compositionally biased region" description="Basic and acidic residues" evidence="1">
    <location>
        <begin position="755"/>
        <end position="767"/>
    </location>
</feature>
<feature type="compositionally biased region" description="Basic and acidic residues" evidence="1">
    <location>
        <begin position="385"/>
        <end position="402"/>
    </location>
</feature>
<reference evidence="2 3" key="1">
    <citation type="journal article" date="2018" name="Evol. Lett.">
        <title>Horizontal gene cluster transfer increased hallucinogenic mushroom diversity.</title>
        <authorList>
            <person name="Reynolds H.T."/>
            <person name="Vijayakumar V."/>
            <person name="Gluck-Thaler E."/>
            <person name="Korotkin H.B."/>
            <person name="Matheny P.B."/>
            <person name="Slot J.C."/>
        </authorList>
    </citation>
    <scope>NUCLEOTIDE SEQUENCE [LARGE SCALE GENOMIC DNA]</scope>
    <source>
        <strain evidence="2 3">SRW20</strain>
    </source>
</reference>
<feature type="region of interest" description="Disordered" evidence="1">
    <location>
        <begin position="385"/>
        <end position="481"/>
    </location>
</feature>
<evidence type="ECO:0000313" key="3">
    <source>
        <dbReference type="Proteomes" id="UP000284706"/>
    </source>
</evidence>
<accession>A0A409X2U3</accession>
<organism evidence="2 3">
    <name type="scientific">Gymnopilus dilepis</name>
    <dbReference type="NCBI Taxonomy" id="231916"/>
    <lineage>
        <taxon>Eukaryota</taxon>
        <taxon>Fungi</taxon>
        <taxon>Dikarya</taxon>
        <taxon>Basidiomycota</taxon>
        <taxon>Agaricomycotina</taxon>
        <taxon>Agaricomycetes</taxon>
        <taxon>Agaricomycetidae</taxon>
        <taxon>Agaricales</taxon>
        <taxon>Agaricineae</taxon>
        <taxon>Hymenogastraceae</taxon>
        <taxon>Gymnopilus</taxon>
    </lineage>
</organism>
<dbReference type="Proteomes" id="UP000284706">
    <property type="component" value="Unassembled WGS sequence"/>
</dbReference>
<feature type="compositionally biased region" description="Polar residues" evidence="1">
    <location>
        <begin position="739"/>
        <end position="748"/>
    </location>
</feature>
<gene>
    <name evidence="2" type="ORF">CVT26_004949</name>
</gene>
<feature type="compositionally biased region" description="Pro residues" evidence="1">
    <location>
        <begin position="723"/>
        <end position="736"/>
    </location>
</feature>
<evidence type="ECO:0000313" key="2">
    <source>
        <dbReference type="EMBL" id="PPQ85083.1"/>
    </source>
</evidence>
<proteinExistence type="predicted"/>
<dbReference type="AlphaFoldDB" id="A0A409X2U3"/>
<dbReference type="InParanoid" id="A0A409X2U3"/>
<feature type="compositionally biased region" description="Basic and acidic residues" evidence="1">
    <location>
        <begin position="181"/>
        <end position="204"/>
    </location>
</feature>
<feature type="region of interest" description="Disordered" evidence="1">
    <location>
        <begin position="712"/>
        <end position="773"/>
    </location>
</feature>
<keyword evidence="3" id="KW-1185">Reference proteome</keyword>
<protein>
    <submittedName>
        <fullName evidence="2">Uncharacterized protein</fullName>
    </submittedName>
</protein>
<feature type="non-terminal residue" evidence="2">
    <location>
        <position position="773"/>
    </location>
</feature>
<sequence>MDAAADRFKEAAEKCVKHAKRHDGSVDAFVPPLFRRFEELVQYLRTNKSEAQSFKNKASADVFLKHIWTFFHNNRQRLLAMDPIAWDPRMVPQASLQPDEPEKFTDRGKKLAIFTGNEVAPAAGIPKHVGQDVAMEDATRGATGDGVRVKAAETPVEGMVTRGRSGAKELGGSVGVKGKGRASDEMEVDEKRGEGKAQPEEAKKTTRTNQKKRDAPGDEGDEASSANKKPNFTKVVIRRPKLTPSVVDSDMDNSEDLPGDKNRGLAVGSSRQKRDASLKHKGPPDPLNGAYWVDMKDIPGMQPCDFCRAQGHKHLGCWLAYSPNAEGLKKGKYPPGQKLVYRSHVCRPCKVNQTKCKWVNGWTPCALKNLSPTHKHTDACKPIRAHDEAEQRRHWDPSKQAEDISDEESPSKGEPPAKKTKLSPAEKPPKKPRQQSAKARAKKEKEAERSAGRSATEMEVDPKAEPTPDPPPAATLPAPTVPQFSGMFTVQVPSIEISQSTPGVPAPTTSIATVQPKVEIEHESTDSRILIERLSQRLLKLETSLSVHHGALADRISDAEKNWDQKFNKFSDAHRNALPTAIEGHVEKTWARVSKELYAKVDEDVRERKDWQDRQLGVFGDLRSSFDQRLEDLRVQQETIRNKIDGLERATGFSTAPGREPVCLALEEVKQERTGQMNSVLEALTTQSTMLFKILGQGQETQESLKLLKSGQETANDRLSPLSIPPPPQITPPPLPSSNEPTIPQTINPHLLNSDWRRVPETSRQMEDSAQDQ</sequence>
<evidence type="ECO:0000256" key="1">
    <source>
        <dbReference type="SAM" id="MobiDB-lite"/>
    </source>
</evidence>
<name>A0A409X2U3_9AGAR</name>
<comment type="caution">
    <text evidence="2">The sequence shown here is derived from an EMBL/GenBank/DDBJ whole genome shotgun (WGS) entry which is preliminary data.</text>
</comment>